<proteinExistence type="predicted"/>
<comment type="caution">
    <text evidence="1">The sequence shown here is derived from an EMBL/GenBank/DDBJ whole genome shotgun (WGS) entry which is preliminary data.</text>
</comment>
<dbReference type="Proteomes" id="UP000019205">
    <property type="component" value="Chromosome"/>
</dbReference>
<accession>V7HVG3</accession>
<reference evidence="1 2" key="1">
    <citation type="journal article" date="2007" name="Proc. Natl. Acad. Sci. U.S.A.">
        <title>Characterization of a marine gammaproteobacterium capable of aerobic anoxygenic photosynthesis.</title>
        <authorList>
            <person name="Fuchs B.M."/>
            <person name="Spring S."/>
            <person name="Teeling H."/>
            <person name="Quast C."/>
            <person name="Wulf J."/>
            <person name="Schattenhofer M."/>
            <person name="Yan S."/>
            <person name="Ferriera S."/>
            <person name="Johnson J."/>
            <person name="Glockner F.O."/>
            <person name="Amann R."/>
        </authorList>
    </citation>
    <scope>NUCLEOTIDE SEQUENCE [LARGE SCALE GENOMIC DNA]</scope>
    <source>
        <strain evidence="1">KT71</strain>
    </source>
</reference>
<gene>
    <name evidence="1" type="ORF">KT71_002923</name>
</gene>
<protein>
    <recommendedName>
        <fullName evidence="3">Transposase</fullName>
    </recommendedName>
</protein>
<evidence type="ECO:0008006" key="3">
    <source>
        <dbReference type="Google" id="ProtNLM"/>
    </source>
</evidence>
<sequence>MKTDKRHRFPPDIIFYVVWLHYRFNLSLN</sequence>
<keyword evidence="2" id="KW-1185">Reference proteome</keyword>
<dbReference type="EMBL" id="AAOA02000003">
    <property type="protein sequence ID" value="ESZ89345.1"/>
    <property type="molecule type" value="Genomic_DNA"/>
</dbReference>
<evidence type="ECO:0000313" key="1">
    <source>
        <dbReference type="EMBL" id="ESZ89345.1"/>
    </source>
</evidence>
<reference evidence="1 2" key="2">
    <citation type="journal article" date="2009" name="PLoS ONE">
        <title>The photosynthetic apparatus and its regulation in the aerobic gammaproteobacterium Congregibacter litoralis gen. nov., sp. nov.</title>
        <authorList>
            <person name="Spring S."/>
            <person name="Lunsdorf H."/>
            <person name="Fuchs B.M."/>
            <person name="Tindall B.J."/>
        </authorList>
    </citation>
    <scope>NUCLEOTIDE SEQUENCE [LARGE SCALE GENOMIC DNA]</scope>
    <source>
        <strain evidence="1">KT71</strain>
    </source>
</reference>
<dbReference type="AlphaFoldDB" id="V7HVG3"/>
<evidence type="ECO:0000313" key="2">
    <source>
        <dbReference type="Proteomes" id="UP000019205"/>
    </source>
</evidence>
<organism evidence="1 2">
    <name type="scientific">Congregibacter litoralis KT71</name>
    <dbReference type="NCBI Taxonomy" id="314285"/>
    <lineage>
        <taxon>Bacteria</taxon>
        <taxon>Pseudomonadati</taxon>
        <taxon>Pseudomonadota</taxon>
        <taxon>Gammaproteobacteria</taxon>
        <taxon>Cellvibrionales</taxon>
        <taxon>Halieaceae</taxon>
        <taxon>Congregibacter</taxon>
    </lineage>
</organism>
<dbReference type="HOGENOM" id="CLU_3409080_0_0_6"/>
<name>V7HVG3_9GAMM</name>
<dbReference type="STRING" id="314285.KT71_002923"/>